<reference evidence="3" key="1">
    <citation type="submission" date="2016-08" db="EMBL/GenBank/DDBJ databases">
        <authorList>
            <person name="Varghese N."/>
            <person name="Submissions Spin"/>
        </authorList>
    </citation>
    <scope>NUCLEOTIDE SEQUENCE [LARGE SCALE GENOMIC DNA]</scope>
    <source>
        <strain evidence="3">SGD-1123</strain>
    </source>
</reference>
<dbReference type="EMBL" id="FMAU01000003">
    <property type="protein sequence ID" value="SCC14057.1"/>
    <property type="molecule type" value="Genomic_DNA"/>
</dbReference>
<evidence type="ECO:0000313" key="2">
    <source>
        <dbReference type="EMBL" id="SCC14057.1"/>
    </source>
</evidence>
<proteinExistence type="predicted"/>
<evidence type="ECO:0000313" key="3">
    <source>
        <dbReference type="Proteomes" id="UP000181997"/>
    </source>
</evidence>
<feature type="transmembrane region" description="Helical" evidence="1">
    <location>
        <begin position="37"/>
        <end position="57"/>
    </location>
</feature>
<feature type="transmembrane region" description="Helical" evidence="1">
    <location>
        <begin position="6"/>
        <end position="25"/>
    </location>
</feature>
<organism evidence="2 3">
    <name type="scientific">[Bacillus] enclensis</name>
    <dbReference type="NCBI Taxonomy" id="1402860"/>
    <lineage>
        <taxon>Bacteria</taxon>
        <taxon>Bacillati</taxon>
        <taxon>Bacillota</taxon>
        <taxon>Bacilli</taxon>
        <taxon>Bacillales</taxon>
        <taxon>Bacillaceae</taxon>
        <taxon>Rossellomorea</taxon>
    </lineage>
</organism>
<keyword evidence="1" id="KW-0812">Transmembrane</keyword>
<protein>
    <submittedName>
        <fullName evidence="2">Uncharacterized protein</fullName>
    </submittedName>
</protein>
<dbReference type="RefSeq" id="WP_058298762.1">
    <property type="nucleotide sequence ID" value="NZ_FMAU01000003.1"/>
</dbReference>
<evidence type="ECO:0000256" key="1">
    <source>
        <dbReference type="SAM" id="Phobius"/>
    </source>
</evidence>
<keyword evidence="1" id="KW-0472">Membrane</keyword>
<name>A0A0V8HGR1_9BACI</name>
<dbReference type="AlphaFoldDB" id="A0A0V8HGR1"/>
<dbReference type="Proteomes" id="UP000181997">
    <property type="component" value="Unassembled WGS sequence"/>
</dbReference>
<keyword evidence="3" id="KW-1185">Reference proteome</keyword>
<keyword evidence="1" id="KW-1133">Transmembrane helix</keyword>
<feature type="transmembrane region" description="Helical" evidence="1">
    <location>
        <begin position="69"/>
        <end position="93"/>
    </location>
</feature>
<dbReference type="OrthoDB" id="2356428at2"/>
<gene>
    <name evidence="2" type="ORF">GA0061094_2641</name>
</gene>
<sequence>MDIQTVVNTYFILLLVGAVICFFIGFGLKKKFNSHKIGFYTTFILSLIILVFLIQWFKTASAELFIGTLPWLFNQAIAIILYPIYLAFTWFVLKRTNIKKF</sequence>
<accession>A0A0V8HGR1</accession>